<gene>
    <name evidence="1" type="ORF">Vadar_003775</name>
</gene>
<sequence>MEQVGKATKTRPNWKGDDMFMEQVVDVVGTSTGEDLRRRLGTSTIEDLGRILNKGGSDWKLENASFLYKIAMFAKRLFQKAINHSQNKVHGSEMFVDLDMQIAIHYGIPSTASVLAFDPIQSLLAIGTLDGRIKVIGGDNIEGLLISTKQLPFKYLEFLQNQGLLVSISNDNNIQVPILYTLYIGDENGMMSVLKYQTEDAKLLKLPYCLSLDHITEAAGISIPDHQPIVGILPQPCSSGQRQDKNSAQKVSSFVGFFWLTQIVVSRGDKVLHLKDGVVDSPGEGHTDLPGDASEEYLEDKEISALCWASSSGSILAVGYIDGDILFWKTSGAAPSKKGKRPEISANIVRLQLSSAESRLPVIVLHWSANSKSHSDCDGQLFIYGGCEIGSEEVVTVLSLEWSSGMETLKCVSRVDLSLNGFFADMIILPPSGSSKNNHNVSLLVLTNPGQLHFFDDAKFSTSVCRVEKRMSFAAVEFPMVVPTANKYMTAAKLSILPSDGHSSTALSKIASLMKCNPNSTPGEGARLLLTGGIANRSSFTDGNRIQKLYVSGYQDGSVRLWDATYPVLSLIFILETEVKGIKIAGSNASVSNIDFCHVTLSLAIGNEYGLVHLYNLNGGLHETSFHFITETKREVHNLPQDERHCCQAVFCLVNSPVQALKFTSCGSKLAVGYNGDRVAVLDTRSFSVLFLTDCLSATSSPIISVTWTSFIRTPKNSGPKSPDKSQEELIFVLTKDAKVYVINGVTGTVISSRPVRLKKDSTAISMYIIGKYEMMPIQSCDINPLYSESNAAVSGSSNKKQPQQLPNNSTDIDEPSLETTSGGTDCHETENHSPENAQLSGSSKDSVVLLCCKDTLSLYHTKSVVQGEKKSISKLKLAKPCCWAATFKKDEKVCGLVLLYQTGDVEIRSLPYLGLVKESSLMSILRWNYKANMEKTMSSTDNGLITLENGCEFAVLSLLGCENNFRISESLPSLHDKVLAAAAEAAIGLSLNQKKKQGTSLRILGGIVKGFKGGKVGNTNDATFPSKSYYRDLEGVFWRNPFPDPSSAVTQNQEVVEVCIDDIEIDEPVPLASTSTNKPGKNQKEKGGERGRLLNGGSADIKPRLRTPEEIMATYRKAGDAASVAGEARNKLLERQEKLERISKRTEELRSGAEDFASLANELVKVMENRKWWHI</sequence>
<accession>A0ACB7ZGY3</accession>
<comment type="caution">
    <text evidence="1">The sequence shown here is derived from an EMBL/GenBank/DDBJ whole genome shotgun (WGS) entry which is preliminary data.</text>
</comment>
<keyword evidence="2" id="KW-1185">Reference proteome</keyword>
<name>A0ACB7ZGY3_9ERIC</name>
<organism evidence="1 2">
    <name type="scientific">Vaccinium darrowii</name>
    <dbReference type="NCBI Taxonomy" id="229202"/>
    <lineage>
        <taxon>Eukaryota</taxon>
        <taxon>Viridiplantae</taxon>
        <taxon>Streptophyta</taxon>
        <taxon>Embryophyta</taxon>
        <taxon>Tracheophyta</taxon>
        <taxon>Spermatophyta</taxon>
        <taxon>Magnoliopsida</taxon>
        <taxon>eudicotyledons</taxon>
        <taxon>Gunneridae</taxon>
        <taxon>Pentapetalae</taxon>
        <taxon>asterids</taxon>
        <taxon>Ericales</taxon>
        <taxon>Ericaceae</taxon>
        <taxon>Vaccinioideae</taxon>
        <taxon>Vaccinieae</taxon>
        <taxon>Vaccinium</taxon>
    </lineage>
</organism>
<reference evidence="1 2" key="1">
    <citation type="journal article" date="2021" name="Hortic Res">
        <title>High-quality reference genome and annotation aids understanding of berry development for evergreen blueberry (Vaccinium darrowii).</title>
        <authorList>
            <person name="Yu J."/>
            <person name="Hulse-Kemp A.M."/>
            <person name="Babiker E."/>
            <person name="Staton M."/>
        </authorList>
    </citation>
    <scope>NUCLEOTIDE SEQUENCE [LARGE SCALE GENOMIC DNA]</scope>
    <source>
        <strain evidence="2">cv. NJ 8807/NJ 8810</strain>
        <tissue evidence="1">Young leaf</tissue>
    </source>
</reference>
<dbReference type="EMBL" id="CM037159">
    <property type="protein sequence ID" value="KAH7865216.1"/>
    <property type="molecule type" value="Genomic_DNA"/>
</dbReference>
<protein>
    <submittedName>
        <fullName evidence="1">Uncharacterized protein</fullName>
    </submittedName>
</protein>
<evidence type="ECO:0000313" key="1">
    <source>
        <dbReference type="EMBL" id="KAH7865216.1"/>
    </source>
</evidence>
<proteinExistence type="predicted"/>
<evidence type="ECO:0000313" key="2">
    <source>
        <dbReference type="Proteomes" id="UP000828048"/>
    </source>
</evidence>
<dbReference type="Proteomes" id="UP000828048">
    <property type="component" value="Chromosome 9"/>
</dbReference>